<dbReference type="GO" id="GO:0042910">
    <property type="term" value="F:xenobiotic transmembrane transporter activity"/>
    <property type="evidence" value="ECO:0007669"/>
    <property type="project" value="InterPro"/>
</dbReference>
<evidence type="ECO:0000256" key="8">
    <source>
        <dbReference type="SAM" id="Phobius"/>
    </source>
</evidence>
<dbReference type="RefSeq" id="WP_218038625.1">
    <property type="nucleotide sequence ID" value="NZ_BAAAHM010000016.1"/>
</dbReference>
<organism evidence="10 11">
    <name type="scientific">Acrocarpospora pleiomorpha</name>
    <dbReference type="NCBI Taxonomy" id="90975"/>
    <lineage>
        <taxon>Bacteria</taxon>
        <taxon>Bacillati</taxon>
        <taxon>Actinomycetota</taxon>
        <taxon>Actinomycetes</taxon>
        <taxon>Streptosporangiales</taxon>
        <taxon>Streptosporangiaceae</taxon>
        <taxon>Acrocarpospora</taxon>
    </lineage>
</organism>
<feature type="transmembrane region" description="Helical" evidence="8">
    <location>
        <begin position="45"/>
        <end position="65"/>
    </location>
</feature>
<dbReference type="Pfam" id="PF07690">
    <property type="entry name" value="MFS_1"/>
    <property type="match status" value="1"/>
</dbReference>
<evidence type="ECO:0000259" key="9">
    <source>
        <dbReference type="PROSITE" id="PS50850"/>
    </source>
</evidence>
<feature type="domain" description="Major facilitator superfamily (MFS) profile" evidence="9">
    <location>
        <begin position="9"/>
        <end position="395"/>
    </location>
</feature>
<dbReference type="InterPro" id="IPR004812">
    <property type="entry name" value="Efflux_drug-R_Bcr/CmlA"/>
</dbReference>
<feature type="transmembrane region" description="Helical" evidence="8">
    <location>
        <begin position="106"/>
        <end position="127"/>
    </location>
</feature>
<reference evidence="10 11" key="1">
    <citation type="submission" date="2019-10" db="EMBL/GenBank/DDBJ databases">
        <title>Whole genome shotgun sequence of Acrocarpospora pleiomorpha NBRC 16267.</title>
        <authorList>
            <person name="Ichikawa N."/>
            <person name="Kimura A."/>
            <person name="Kitahashi Y."/>
            <person name="Komaki H."/>
            <person name="Oguchi A."/>
        </authorList>
    </citation>
    <scope>NUCLEOTIDE SEQUENCE [LARGE SCALE GENOMIC DNA]</scope>
    <source>
        <strain evidence="10 11">NBRC 16267</strain>
    </source>
</reference>
<dbReference type="PANTHER" id="PTHR42718">
    <property type="entry name" value="MAJOR FACILITATOR SUPERFAMILY MULTIDRUG TRANSPORTER MFSC"/>
    <property type="match status" value="1"/>
</dbReference>
<name>A0A5M3XWJ3_9ACTN</name>
<sequence length="403" mass="41313">MSLAPPRPVSLLPSLASLTAAAPLAIDMYVPAFPDMVRTLETTSSGVQLSMTAFLAGLVLGQFLLGPISDTLGRRGLLLGGTALFGLFSLLCALAPTVQFLVTARFLQGAAGACGAVLARAVIVDWYRGPSVARYFSTLAIITGVAPVLAPLLGALILLGAPWQAVFLVLALFGFAQCATVWWRVPESLPPDRRNPGGLRVAFRAMAGLLRNRFFVGYAIALSCAAAALFAYVSGSSFVFQIVYGMSPLGYGVVFAVNAICMTASAALFGALSRRVRLNTLLMTALAVSFTATLAHVAINLATGGNVAVTWTCLILTIAGMGTAFPAIMTIGQGVAGHSAGSASALLGGGQFLLGAIAAPIVGVFGETSATPMAIIMLVALTCAVLALAALARPWQGHGEHSG</sequence>
<dbReference type="NCBIfam" id="TIGR00710">
    <property type="entry name" value="efflux_Bcr_CflA"/>
    <property type="match status" value="1"/>
</dbReference>
<evidence type="ECO:0000256" key="3">
    <source>
        <dbReference type="ARBA" id="ARBA00022448"/>
    </source>
</evidence>
<feature type="transmembrane region" description="Helical" evidence="8">
    <location>
        <begin position="343"/>
        <end position="366"/>
    </location>
</feature>
<feature type="transmembrane region" description="Helical" evidence="8">
    <location>
        <begin position="308"/>
        <end position="331"/>
    </location>
</feature>
<evidence type="ECO:0000256" key="5">
    <source>
        <dbReference type="ARBA" id="ARBA00022692"/>
    </source>
</evidence>
<proteinExistence type="inferred from homology"/>
<feature type="transmembrane region" description="Helical" evidence="8">
    <location>
        <begin position="165"/>
        <end position="185"/>
    </location>
</feature>
<dbReference type="SUPFAM" id="SSF103473">
    <property type="entry name" value="MFS general substrate transporter"/>
    <property type="match status" value="1"/>
</dbReference>
<dbReference type="PROSITE" id="PS50850">
    <property type="entry name" value="MFS"/>
    <property type="match status" value="1"/>
</dbReference>
<comment type="similarity">
    <text evidence="2">Belongs to the major facilitator superfamily. Bcr/CmlA family.</text>
</comment>
<feature type="transmembrane region" description="Helical" evidence="8">
    <location>
        <begin position="139"/>
        <end position="159"/>
    </location>
</feature>
<dbReference type="InterPro" id="IPR011701">
    <property type="entry name" value="MFS"/>
</dbReference>
<protein>
    <submittedName>
        <fullName evidence="10">Bcr/CflA family drug resistance efflux transporter</fullName>
    </submittedName>
</protein>
<evidence type="ECO:0000313" key="10">
    <source>
        <dbReference type="EMBL" id="GES23931.1"/>
    </source>
</evidence>
<feature type="transmembrane region" description="Helical" evidence="8">
    <location>
        <begin position="214"/>
        <end position="243"/>
    </location>
</feature>
<dbReference type="AlphaFoldDB" id="A0A5M3XWJ3"/>
<comment type="caution">
    <text evidence="10">The sequence shown here is derived from an EMBL/GenBank/DDBJ whole genome shotgun (WGS) entry which is preliminary data.</text>
</comment>
<keyword evidence="6 8" id="KW-1133">Transmembrane helix</keyword>
<evidence type="ECO:0000256" key="1">
    <source>
        <dbReference type="ARBA" id="ARBA00004651"/>
    </source>
</evidence>
<feature type="transmembrane region" description="Helical" evidence="8">
    <location>
        <begin position="249"/>
        <end position="269"/>
    </location>
</feature>
<dbReference type="Proteomes" id="UP000377595">
    <property type="component" value="Unassembled WGS sequence"/>
</dbReference>
<feature type="transmembrane region" description="Helical" evidence="8">
    <location>
        <begin position="77"/>
        <end position="100"/>
    </location>
</feature>
<evidence type="ECO:0000256" key="4">
    <source>
        <dbReference type="ARBA" id="ARBA00022475"/>
    </source>
</evidence>
<dbReference type="InterPro" id="IPR020846">
    <property type="entry name" value="MFS_dom"/>
</dbReference>
<keyword evidence="11" id="KW-1185">Reference proteome</keyword>
<feature type="transmembrane region" description="Helical" evidence="8">
    <location>
        <begin position="372"/>
        <end position="392"/>
    </location>
</feature>
<feature type="transmembrane region" description="Helical" evidence="8">
    <location>
        <begin position="281"/>
        <end position="302"/>
    </location>
</feature>
<accession>A0A5M3XWJ3</accession>
<keyword evidence="5 8" id="KW-0812">Transmembrane</keyword>
<evidence type="ECO:0000256" key="7">
    <source>
        <dbReference type="ARBA" id="ARBA00023136"/>
    </source>
</evidence>
<dbReference type="GO" id="GO:0005886">
    <property type="term" value="C:plasma membrane"/>
    <property type="evidence" value="ECO:0007669"/>
    <property type="project" value="UniProtKB-SubCell"/>
</dbReference>
<keyword evidence="3" id="KW-0813">Transport</keyword>
<dbReference type="EMBL" id="BLAF01000046">
    <property type="protein sequence ID" value="GES23931.1"/>
    <property type="molecule type" value="Genomic_DNA"/>
</dbReference>
<dbReference type="PANTHER" id="PTHR42718:SF9">
    <property type="entry name" value="MAJOR FACILITATOR SUPERFAMILY MULTIDRUG TRANSPORTER MFSC"/>
    <property type="match status" value="1"/>
</dbReference>
<evidence type="ECO:0000313" key="11">
    <source>
        <dbReference type="Proteomes" id="UP000377595"/>
    </source>
</evidence>
<evidence type="ECO:0000256" key="6">
    <source>
        <dbReference type="ARBA" id="ARBA00022989"/>
    </source>
</evidence>
<keyword evidence="7 8" id="KW-0472">Membrane</keyword>
<comment type="subcellular location">
    <subcellularLocation>
        <location evidence="1">Cell membrane</location>
        <topology evidence="1">Multi-pass membrane protein</topology>
    </subcellularLocation>
</comment>
<dbReference type="Gene3D" id="1.20.1720.10">
    <property type="entry name" value="Multidrug resistance protein D"/>
    <property type="match status" value="1"/>
</dbReference>
<keyword evidence="4" id="KW-1003">Cell membrane</keyword>
<gene>
    <name evidence="10" type="ORF">Aple_068300</name>
</gene>
<evidence type="ECO:0000256" key="2">
    <source>
        <dbReference type="ARBA" id="ARBA00006236"/>
    </source>
</evidence>
<dbReference type="InterPro" id="IPR036259">
    <property type="entry name" value="MFS_trans_sf"/>
</dbReference>
<dbReference type="GO" id="GO:1990961">
    <property type="term" value="P:xenobiotic detoxification by transmembrane export across the plasma membrane"/>
    <property type="evidence" value="ECO:0007669"/>
    <property type="project" value="InterPro"/>
</dbReference>